<keyword evidence="12" id="KW-0732">Signal</keyword>
<dbReference type="RefSeq" id="WP_221033143.1">
    <property type="nucleotide sequence ID" value="NZ_CP139781.1"/>
</dbReference>
<evidence type="ECO:0000256" key="12">
    <source>
        <dbReference type="SAM" id="SignalP"/>
    </source>
</evidence>
<dbReference type="NCBIfam" id="NF011080">
    <property type="entry name" value="PRK14508.1-3"/>
    <property type="match status" value="1"/>
</dbReference>
<comment type="catalytic activity">
    <reaction evidence="1 10">
        <text>Transfers a segment of a (1-&gt;4)-alpha-D-glucan to a new position in an acceptor, which may be glucose or a (1-&gt;4)-alpha-D-glucan.</text>
        <dbReference type="EC" id="2.4.1.25"/>
    </reaction>
</comment>
<dbReference type="Pfam" id="PF02446">
    <property type="entry name" value="Glyco_hydro_77"/>
    <property type="match status" value="1"/>
</dbReference>
<evidence type="ECO:0000256" key="7">
    <source>
        <dbReference type="ARBA" id="ARBA00023277"/>
    </source>
</evidence>
<keyword evidence="14" id="KW-1185">Reference proteome</keyword>
<feature type="region of interest" description="Disordered" evidence="11">
    <location>
        <begin position="510"/>
        <end position="544"/>
    </location>
</feature>
<dbReference type="InterPro" id="IPR003385">
    <property type="entry name" value="Glyco_hydro_77"/>
</dbReference>
<gene>
    <name evidence="13" type="primary">malQ</name>
    <name evidence="13" type="ORF">K1X11_005745</name>
</gene>
<evidence type="ECO:0000256" key="6">
    <source>
        <dbReference type="ARBA" id="ARBA00022679"/>
    </source>
</evidence>
<dbReference type="NCBIfam" id="TIGR00217">
    <property type="entry name" value="malQ"/>
    <property type="match status" value="1"/>
</dbReference>
<evidence type="ECO:0000313" key="13">
    <source>
        <dbReference type="EMBL" id="WRQ88900.1"/>
    </source>
</evidence>
<organism evidence="13 14">
    <name type="scientific">Actomonas aquatica</name>
    <dbReference type="NCBI Taxonomy" id="2866162"/>
    <lineage>
        <taxon>Bacteria</taxon>
        <taxon>Pseudomonadati</taxon>
        <taxon>Verrucomicrobiota</taxon>
        <taxon>Opitutia</taxon>
        <taxon>Opitutales</taxon>
        <taxon>Opitutaceae</taxon>
        <taxon>Actomonas</taxon>
    </lineage>
</organism>
<dbReference type="EMBL" id="CP139781">
    <property type="protein sequence ID" value="WRQ88900.1"/>
    <property type="molecule type" value="Genomic_DNA"/>
</dbReference>
<evidence type="ECO:0000256" key="11">
    <source>
        <dbReference type="SAM" id="MobiDB-lite"/>
    </source>
</evidence>
<evidence type="ECO:0000256" key="9">
    <source>
        <dbReference type="ARBA" id="ARBA00031501"/>
    </source>
</evidence>
<dbReference type="Proteomes" id="UP000738431">
    <property type="component" value="Chromosome"/>
</dbReference>
<reference evidence="13 14" key="1">
    <citation type="submission" date="2023-12" db="EMBL/GenBank/DDBJ databases">
        <title>Description of an unclassified Opitutus bacterium of Verrucomicrobiota.</title>
        <authorList>
            <person name="Zhang D.-F."/>
        </authorList>
    </citation>
    <scope>NUCLEOTIDE SEQUENCE [LARGE SCALE GENOMIC DNA]</scope>
    <source>
        <strain evidence="13 14">WL0086</strain>
    </source>
</reference>
<keyword evidence="5 10" id="KW-0328">Glycosyltransferase</keyword>
<dbReference type="EC" id="2.4.1.25" evidence="3 10"/>
<proteinExistence type="inferred from homology"/>
<accession>A0ABZ1CB78</accession>
<dbReference type="PANTHER" id="PTHR32438:SF5">
    <property type="entry name" value="4-ALPHA-GLUCANOTRANSFERASE DPE1, CHLOROPLASTIC_AMYLOPLASTIC"/>
    <property type="match status" value="1"/>
</dbReference>
<dbReference type="InterPro" id="IPR017853">
    <property type="entry name" value="GH"/>
</dbReference>
<feature type="signal peptide" evidence="12">
    <location>
        <begin position="1"/>
        <end position="18"/>
    </location>
</feature>
<feature type="chain" id="PRO_5046920946" description="4-alpha-glucanotransferase" evidence="12">
    <location>
        <begin position="19"/>
        <end position="544"/>
    </location>
</feature>
<keyword evidence="6 10" id="KW-0808">Transferase</keyword>
<dbReference type="Gene3D" id="3.20.20.80">
    <property type="entry name" value="Glycosidases"/>
    <property type="match status" value="1"/>
</dbReference>
<feature type="compositionally biased region" description="Polar residues" evidence="11">
    <location>
        <begin position="527"/>
        <end position="544"/>
    </location>
</feature>
<comment type="similarity">
    <text evidence="2 10">Belongs to the disproportionating enzyme family.</text>
</comment>
<evidence type="ECO:0000256" key="5">
    <source>
        <dbReference type="ARBA" id="ARBA00022676"/>
    </source>
</evidence>
<dbReference type="PANTHER" id="PTHR32438">
    <property type="entry name" value="4-ALPHA-GLUCANOTRANSFERASE DPE1, CHLOROPLASTIC/AMYLOPLASTIC"/>
    <property type="match status" value="1"/>
</dbReference>
<evidence type="ECO:0000256" key="2">
    <source>
        <dbReference type="ARBA" id="ARBA00005684"/>
    </source>
</evidence>
<evidence type="ECO:0000256" key="10">
    <source>
        <dbReference type="RuleBase" id="RU361207"/>
    </source>
</evidence>
<name>A0ABZ1CB78_9BACT</name>
<protein>
    <recommendedName>
        <fullName evidence="4 10">4-alpha-glucanotransferase</fullName>
        <ecNumber evidence="3 10">2.4.1.25</ecNumber>
    </recommendedName>
    <alternativeName>
        <fullName evidence="8 10">Amylomaltase</fullName>
    </alternativeName>
    <alternativeName>
        <fullName evidence="9 10">Disproportionating enzyme</fullName>
    </alternativeName>
</protein>
<evidence type="ECO:0000313" key="14">
    <source>
        <dbReference type="Proteomes" id="UP000738431"/>
    </source>
</evidence>
<evidence type="ECO:0000256" key="1">
    <source>
        <dbReference type="ARBA" id="ARBA00000439"/>
    </source>
</evidence>
<keyword evidence="7 10" id="KW-0119">Carbohydrate metabolism</keyword>
<evidence type="ECO:0000256" key="4">
    <source>
        <dbReference type="ARBA" id="ARBA00020295"/>
    </source>
</evidence>
<dbReference type="GO" id="GO:0004134">
    <property type="term" value="F:4-alpha-glucanotransferase activity"/>
    <property type="evidence" value="ECO:0007669"/>
    <property type="project" value="UniProtKB-EC"/>
</dbReference>
<evidence type="ECO:0000256" key="3">
    <source>
        <dbReference type="ARBA" id="ARBA00012560"/>
    </source>
</evidence>
<evidence type="ECO:0000256" key="8">
    <source>
        <dbReference type="ARBA" id="ARBA00031423"/>
    </source>
</evidence>
<dbReference type="SUPFAM" id="SSF51445">
    <property type="entry name" value="(Trans)glycosidases"/>
    <property type="match status" value="1"/>
</dbReference>
<sequence length="544" mass="60590">MNASRPTWLRCRSSGVLAPLSALPGAFGIGNLGTGARAFVDFLADTGFQHWQICPAGPTGFGDSPYQSFSSFAGNPYFIDLGELEAEGLLTADELAPLRALPAHAVDYGTLYERFGTLLARAHERFLARGEDAPWGGASALAEFEATHSEWLPSYAAFMALKNHFGGHAWTLWLTTWRDWQPGIEARLPAPAAEDAAHQRFCQFLFFRQWEALRTYAAARGVAIIGDVPIFVAMDSADTWRWREVFRLDERGRPEAIAGVPPDYFSDRGQCWGNPLYNWAQQAETGYAWWIERLRAAFAMCDIVRLDHFRGFHTFWEIPAGAPDARGGVWRDGPGLPFFEAIAAALPEVRLIAEDLGYINAGVAELRRAVGLPGMKILQFGYGHDDNNVNLPHFYPAETVVYTGTHDNDTTRGWLEHLDAEAREPVAEYFGIGESNTAWPLLRAAFASVARLAIVPIQDLLDLPSSARMNRPGTMEDNWRWRFQKGQLDQLVRKHGETLRHWHRLFDRDGDPRQRDYSAPPGELTALPSSESAVVISSTTPSLS</sequence>